<dbReference type="PANTHER" id="PTHR30146:SF109">
    <property type="entry name" value="HTH-TYPE TRANSCRIPTIONAL REGULATOR GALS"/>
    <property type="match status" value="1"/>
</dbReference>
<evidence type="ECO:0000256" key="2">
    <source>
        <dbReference type="ARBA" id="ARBA00023125"/>
    </source>
</evidence>
<protein>
    <submittedName>
        <fullName evidence="5">Substrate-binding domain-containing protein</fullName>
    </submittedName>
</protein>
<reference evidence="5" key="2">
    <citation type="submission" date="2020-10" db="EMBL/GenBank/DDBJ databases">
        <title>Mucilaginibacter sp. nov., isolated from soil.</title>
        <authorList>
            <person name="Jeon C.O."/>
        </authorList>
    </citation>
    <scope>NUCLEOTIDE SEQUENCE</scope>
    <source>
        <strain evidence="5">R11</strain>
    </source>
</reference>
<dbReference type="GO" id="GO:0003700">
    <property type="term" value="F:DNA-binding transcription factor activity"/>
    <property type="evidence" value="ECO:0007669"/>
    <property type="project" value="TreeGrafter"/>
</dbReference>
<dbReference type="SUPFAM" id="SSF47413">
    <property type="entry name" value="lambda repressor-like DNA-binding domains"/>
    <property type="match status" value="1"/>
</dbReference>
<keyword evidence="2" id="KW-0238">DNA-binding</keyword>
<keyword evidence="1" id="KW-0805">Transcription regulation</keyword>
<dbReference type="Proteomes" id="UP000638732">
    <property type="component" value="Unassembled WGS sequence"/>
</dbReference>
<dbReference type="InterPro" id="IPR028082">
    <property type="entry name" value="Peripla_BP_I"/>
</dbReference>
<feature type="domain" description="HTH lacI-type" evidence="4">
    <location>
        <begin position="7"/>
        <end position="61"/>
    </location>
</feature>
<dbReference type="EMBL" id="WWEO01000035">
    <property type="protein sequence ID" value="NCD68118.1"/>
    <property type="molecule type" value="Genomic_DNA"/>
</dbReference>
<organism evidence="5 6">
    <name type="scientific">Mucilaginibacter agri</name>
    <dbReference type="NCBI Taxonomy" id="2695265"/>
    <lineage>
        <taxon>Bacteria</taxon>
        <taxon>Pseudomonadati</taxon>
        <taxon>Bacteroidota</taxon>
        <taxon>Sphingobacteriia</taxon>
        <taxon>Sphingobacteriales</taxon>
        <taxon>Sphingobacteriaceae</taxon>
        <taxon>Mucilaginibacter</taxon>
    </lineage>
</organism>
<keyword evidence="6" id="KW-1185">Reference proteome</keyword>
<dbReference type="GO" id="GO:0000976">
    <property type="term" value="F:transcription cis-regulatory region binding"/>
    <property type="evidence" value="ECO:0007669"/>
    <property type="project" value="TreeGrafter"/>
</dbReference>
<dbReference type="PROSITE" id="PS50932">
    <property type="entry name" value="HTH_LACI_2"/>
    <property type="match status" value="1"/>
</dbReference>
<gene>
    <name evidence="5" type="ORF">GSY63_01970</name>
</gene>
<dbReference type="SMART" id="SM00354">
    <property type="entry name" value="HTH_LACI"/>
    <property type="match status" value="1"/>
</dbReference>
<dbReference type="SUPFAM" id="SSF53822">
    <property type="entry name" value="Periplasmic binding protein-like I"/>
    <property type="match status" value="1"/>
</dbReference>
<comment type="caution">
    <text evidence="5">The sequence shown here is derived from an EMBL/GenBank/DDBJ whole genome shotgun (WGS) entry which is preliminary data.</text>
</comment>
<evidence type="ECO:0000256" key="3">
    <source>
        <dbReference type="ARBA" id="ARBA00023163"/>
    </source>
</evidence>
<name>A0A965ZBS4_9SPHI</name>
<dbReference type="Pfam" id="PF13377">
    <property type="entry name" value="Peripla_BP_3"/>
    <property type="match status" value="1"/>
</dbReference>
<keyword evidence="3" id="KW-0804">Transcription</keyword>
<evidence type="ECO:0000313" key="5">
    <source>
        <dbReference type="EMBL" id="NCD68118.1"/>
    </source>
</evidence>
<dbReference type="PANTHER" id="PTHR30146">
    <property type="entry name" value="LACI-RELATED TRANSCRIPTIONAL REPRESSOR"/>
    <property type="match status" value="1"/>
</dbReference>
<dbReference type="InterPro" id="IPR000843">
    <property type="entry name" value="HTH_LacI"/>
</dbReference>
<dbReference type="CDD" id="cd06267">
    <property type="entry name" value="PBP1_LacI_sugar_binding-like"/>
    <property type="match status" value="1"/>
</dbReference>
<dbReference type="CDD" id="cd01392">
    <property type="entry name" value="HTH_LacI"/>
    <property type="match status" value="1"/>
</dbReference>
<sequence length="348" mass="38395">MLPSNKITLKKIAHDLNMSTSTISRALRDNHEINAVTKERILAYARELNFRPDTIARTLRNGKSKTIGVVLSTVENPFYSQVINGIESAAYQSGYNVCITQSHESYDLEKMQVAHLTRNSVDGILMSLAAGTTDTTYLKRIKDAGLPIVFFDNIDQGIDSHKVVADNFKGAFEATSQLLNSGYKNVAFISGPANNSITVERMAGYLKALTQNGIIANEATIKYCMHDGENDCEIENAIDELFLLDNRPDAIFTATDNVSTKVFQSIRRREIQIPDEVALFGFTNSKLAELTFPALSAVHQPGFEMGKKAAEMLLDLIKNNRSNTEYQTVVLPVQLFSRASSGSITILG</sequence>
<accession>A0A965ZBS4</accession>
<dbReference type="Pfam" id="PF00356">
    <property type="entry name" value="LacI"/>
    <property type="match status" value="1"/>
</dbReference>
<evidence type="ECO:0000259" key="4">
    <source>
        <dbReference type="PROSITE" id="PS50932"/>
    </source>
</evidence>
<proteinExistence type="predicted"/>
<dbReference type="RefSeq" id="WP_166584144.1">
    <property type="nucleotide sequence ID" value="NZ_WWEO01000035.1"/>
</dbReference>
<reference evidence="5" key="1">
    <citation type="submission" date="2020-01" db="EMBL/GenBank/DDBJ databases">
        <authorList>
            <person name="Seo Y.L."/>
        </authorList>
    </citation>
    <scope>NUCLEOTIDE SEQUENCE</scope>
    <source>
        <strain evidence="5">R11</strain>
    </source>
</reference>
<evidence type="ECO:0000256" key="1">
    <source>
        <dbReference type="ARBA" id="ARBA00023015"/>
    </source>
</evidence>
<dbReference type="AlphaFoldDB" id="A0A965ZBS4"/>
<dbReference type="InterPro" id="IPR046335">
    <property type="entry name" value="LacI/GalR-like_sensor"/>
</dbReference>
<dbReference type="InterPro" id="IPR010982">
    <property type="entry name" value="Lambda_DNA-bd_dom_sf"/>
</dbReference>
<dbReference type="Gene3D" id="1.10.260.40">
    <property type="entry name" value="lambda repressor-like DNA-binding domains"/>
    <property type="match status" value="1"/>
</dbReference>
<dbReference type="Gene3D" id="3.40.50.2300">
    <property type="match status" value="2"/>
</dbReference>
<evidence type="ECO:0000313" key="6">
    <source>
        <dbReference type="Proteomes" id="UP000638732"/>
    </source>
</evidence>